<evidence type="ECO:0000259" key="2">
    <source>
        <dbReference type="PROSITE" id="PS50157"/>
    </source>
</evidence>
<dbReference type="SMART" id="SM00355">
    <property type="entry name" value="ZnF_C2H2"/>
    <property type="match status" value="2"/>
</dbReference>
<dbReference type="PROSITE" id="PS50157">
    <property type="entry name" value="ZINC_FINGER_C2H2_2"/>
    <property type="match status" value="1"/>
</dbReference>
<dbReference type="InterPro" id="IPR013087">
    <property type="entry name" value="Znf_C2H2_type"/>
</dbReference>
<dbReference type="AlphaFoldDB" id="A0AAD5U2C4"/>
<dbReference type="EMBL" id="JADGJW010000280">
    <property type="protein sequence ID" value="KAJ3220693.1"/>
    <property type="molecule type" value="Genomic_DNA"/>
</dbReference>
<sequence length="202" mass="23172">MFDICYIKLFNEEQQPHNSIKNSLIISNELNQLNFGKQNAIFQADSSEDNFMNEMKNDSLSANNVCGTSKKLPGNLHLSDIYTEYGYSPVPVNSLLPYSNQALLSNSRTSSPTQQKQSIFSSGEIIDLKIQGDPTTEEEIRNSIHACLDCSKTFRRLQDLRRHKANIHERIILNTCKHCAKKFTRSDALFRHINKKRCKEMK</sequence>
<comment type="caution">
    <text evidence="3">The sequence shown here is derived from an EMBL/GenBank/DDBJ whole genome shotgun (WGS) entry which is preliminary data.</text>
</comment>
<evidence type="ECO:0000256" key="1">
    <source>
        <dbReference type="PROSITE-ProRule" id="PRU00042"/>
    </source>
</evidence>
<dbReference type="SUPFAM" id="SSF57667">
    <property type="entry name" value="beta-beta-alpha zinc fingers"/>
    <property type="match status" value="1"/>
</dbReference>
<proteinExistence type="predicted"/>
<accession>A0AAD5U2C4</accession>
<keyword evidence="4" id="KW-1185">Reference proteome</keyword>
<feature type="domain" description="C2H2-type" evidence="2">
    <location>
        <begin position="145"/>
        <end position="168"/>
    </location>
</feature>
<dbReference type="Proteomes" id="UP001211065">
    <property type="component" value="Unassembled WGS sequence"/>
</dbReference>
<keyword evidence="1" id="KW-0479">Metal-binding</keyword>
<name>A0AAD5U2C4_9FUNG</name>
<organism evidence="3 4">
    <name type="scientific">Clydaea vesicula</name>
    <dbReference type="NCBI Taxonomy" id="447962"/>
    <lineage>
        <taxon>Eukaryota</taxon>
        <taxon>Fungi</taxon>
        <taxon>Fungi incertae sedis</taxon>
        <taxon>Chytridiomycota</taxon>
        <taxon>Chytridiomycota incertae sedis</taxon>
        <taxon>Chytridiomycetes</taxon>
        <taxon>Lobulomycetales</taxon>
        <taxon>Lobulomycetaceae</taxon>
        <taxon>Clydaea</taxon>
    </lineage>
</organism>
<dbReference type="PROSITE" id="PS00028">
    <property type="entry name" value="ZINC_FINGER_C2H2_1"/>
    <property type="match status" value="1"/>
</dbReference>
<keyword evidence="1" id="KW-0862">Zinc</keyword>
<dbReference type="Gene3D" id="3.30.160.60">
    <property type="entry name" value="Classic Zinc Finger"/>
    <property type="match status" value="1"/>
</dbReference>
<gene>
    <name evidence="3" type="ORF">HK099_004094</name>
</gene>
<protein>
    <recommendedName>
        <fullName evidence="2">C2H2-type domain-containing protein</fullName>
    </recommendedName>
</protein>
<dbReference type="Pfam" id="PF13912">
    <property type="entry name" value="zf-C2H2_6"/>
    <property type="match status" value="1"/>
</dbReference>
<keyword evidence="1" id="KW-0863">Zinc-finger</keyword>
<reference evidence="3" key="1">
    <citation type="submission" date="2020-05" db="EMBL/GenBank/DDBJ databases">
        <title>Phylogenomic resolution of chytrid fungi.</title>
        <authorList>
            <person name="Stajich J.E."/>
            <person name="Amses K."/>
            <person name="Simmons R."/>
            <person name="Seto K."/>
            <person name="Myers J."/>
            <person name="Bonds A."/>
            <person name="Quandt C.A."/>
            <person name="Barry K."/>
            <person name="Liu P."/>
            <person name="Grigoriev I."/>
            <person name="Longcore J.E."/>
            <person name="James T.Y."/>
        </authorList>
    </citation>
    <scope>NUCLEOTIDE SEQUENCE</scope>
    <source>
        <strain evidence="3">JEL0476</strain>
    </source>
</reference>
<evidence type="ECO:0000313" key="4">
    <source>
        <dbReference type="Proteomes" id="UP001211065"/>
    </source>
</evidence>
<dbReference type="InterPro" id="IPR036236">
    <property type="entry name" value="Znf_C2H2_sf"/>
</dbReference>
<dbReference type="GO" id="GO:0008270">
    <property type="term" value="F:zinc ion binding"/>
    <property type="evidence" value="ECO:0007669"/>
    <property type="project" value="UniProtKB-KW"/>
</dbReference>
<evidence type="ECO:0000313" key="3">
    <source>
        <dbReference type="EMBL" id="KAJ3220693.1"/>
    </source>
</evidence>
<dbReference type="Pfam" id="PF00096">
    <property type="entry name" value="zf-C2H2"/>
    <property type="match status" value="1"/>
</dbReference>